<dbReference type="Proteomes" id="UP001283361">
    <property type="component" value="Unassembled WGS sequence"/>
</dbReference>
<dbReference type="GO" id="GO:0047429">
    <property type="term" value="F:nucleoside triphosphate diphosphatase activity"/>
    <property type="evidence" value="ECO:0007669"/>
    <property type="project" value="InterPro"/>
</dbReference>
<dbReference type="PIRSF" id="PIRSF006305">
    <property type="entry name" value="Maf"/>
    <property type="match status" value="1"/>
</dbReference>
<dbReference type="AlphaFoldDB" id="A0AAE1A021"/>
<dbReference type="EMBL" id="JAWDGP010002895">
    <property type="protein sequence ID" value="KAK3778745.1"/>
    <property type="molecule type" value="Genomic_DNA"/>
</dbReference>
<dbReference type="InterPro" id="IPR029001">
    <property type="entry name" value="ITPase-like_fam"/>
</dbReference>
<comment type="caution">
    <text evidence="3">The sequence shown here is derived from an EMBL/GenBank/DDBJ whole genome shotgun (WGS) entry which is preliminary data.</text>
</comment>
<evidence type="ECO:0000313" key="3">
    <source>
        <dbReference type="EMBL" id="KAK3778745.1"/>
    </source>
</evidence>
<name>A0AAE1A021_9GAST</name>
<dbReference type="InterPro" id="IPR003697">
    <property type="entry name" value="Maf-like"/>
</dbReference>
<dbReference type="PANTHER" id="PTHR43213">
    <property type="entry name" value="BIFUNCTIONAL DTTP/UTP PYROPHOSPHATASE/METHYLTRANSFERASE PROTEIN-RELATED"/>
    <property type="match status" value="1"/>
</dbReference>
<gene>
    <name evidence="3" type="ORF">RRG08_013016</name>
</gene>
<dbReference type="SUPFAM" id="SSF52972">
    <property type="entry name" value="ITPase-like"/>
    <property type="match status" value="1"/>
</dbReference>
<proteinExistence type="inferred from homology"/>
<evidence type="ECO:0000256" key="1">
    <source>
        <dbReference type="ARBA" id="ARBA00001968"/>
    </source>
</evidence>
<dbReference type="PANTHER" id="PTHR43213:SF5">
    <property type="entry name" value="BIFUNCTIONAL DTTP_UTP PYROPHOSPHATASE_METHYLTRANSFERASE PROTEIN-RELATED"/>
    <property type="match status" value="1"/>
</dbReference>
<accession>A0AAE1A021</accession>
<organism evidence="3 4">
    <name type="scientific">Elysia crispata</name>
    <name type="common">lettuce slug</name>
    <dbReference type="NCBI Taxonomy" id="231223"/>
    <lineage>
        <taxon>Eukaryota</taxon>
        <taxon>Metazoa</taxon>
        <taxon>Spiralia</taxon>
        <taxon>Lophotrochozoa</taxon>
        <taxon>Mollusca</taxon>
        <taxon>Gastropoda</taxon>
        <taxon>Heterobranchia</taxon>
        <taxon>Euthyneura</taxon>
        <taxon>Panpulmonata</taxon>
        <taxon>Sacoglossa</taxon>
        <taxon>Placobranchoidea</taxon>
        <taxon>Plakobranchidae</taxon>
        <taxon>Elysia</taxon>
    </lineage>
</organism>
<evidence type="ECO:0000256" key="2">
    <source>
        <dbReference type="ARBA" id="ARBA00022801"/>
    </source>
</evidence>
<comment type="cofactor">
    <cofactor evidence="1">
        <name>a divalent metal cation</name>
        <dbReference type="ChEBI" id="CHEBI:60240"/>
    </cofactor>
</comment>
<dbReference type="HAMAP" id="MF_00528">
    <property type="entry name" value="Maf"/>
    <property type="match status" value="1"/>
</dbReference>
<dbReference type="NCBIfam" id="TIGR00172">
    <property type="entry name" value="maf"/>
    <property type="match status" value="1"/>
</dbReference>
<evidence type="ECO:0000313" key="4">
    <source>
        <dbReference type="Proteomes" id="UP001283361"/>
    </source>
</evidence>
<keyword evidence="2" id="KW-0378">Hydrolase</keyword>
<protein>
    <submittedName>
        <fullName evidence="3">Uncharacterized protein</fullName>
    </submittedName>
</protein>
<dbReference type="CDD" id="cd00555">
    <property type="entry name" value="Maf"/>
    <property type="match status" value="1"/>
</dbReference>
<dbReference type="Pfam" id="PF02545">
    <property type="entry name" value="Maf"/>
    <property type="match status" value="1"/>
</dbReference>
<reference evidence="3" key="1">
    <citation type="journal article" date="2023" name="G3 (Bethesda)">
        <title>A reference genome for the long-term kleptoplast-retaining sea slug Elysia crispata morphotype clarki.</title>
        <authorList>
            <person name="Eastman K.E."/>
            <person name="Pendleton A.L."/>
            <person name="Shaikh M.A."/>
            <person name="Suttiyut T."/>
            <person name="Ogas R."/>
            <person name="Tomko P."/>
            <person name="Gavelis G."/>
            <person name="Widhalm J.R."/>
            <person name="Wisecaver J.H."/>
        </authorList>
    </citation>
    <scope>NUCLEOTIDE SEQUENCE</scope>
    <source>
        <strain evidence="3">ECLA1</strain>
    </source>
</reference>
<dbReference type="Gene3D" id="3.90.950.10">
    <property type="match status" value="1"/>
</dbReference>
<keyword evidence="4" id="KW-1185">Reference proteome</keyword>
<sequence>MLQPFMHVLNAQRIVLASGSPRRKQILENIGLKIEVIPSTFEENLDKTKYTPSDYVIQNASLKTQEVAERLSGSGTMPDLIIGADTVVSQGKEIFEKPRDKDDAVRILSQLSNCSHTVYTGVVLFVPSASSLMSKGSTALGGAYRCTSFVESTSVHMAHLPQDVIKAYIETGEPMDKAGAYGIQAIGGTLVEKITGDYFNVMGFPLPRFAQEMATLYAGVKD</sequence>